<dbReference type="PANTHER" id="PTHR35813:SF1">
    <property type="entry name" value="INNER MEMBRANE PROTEIN YBAN"/>
    <property type="match status" value="1"/>
</dbReference>
<dbReference type="Pfam" id="PF04304">
    <property type="entry name" value="DUF454"/>
    <property type="match status" value="1"/>
</dbReference>
<dbReference type="PANTHER" id="PTHR35813">
    <property type="entry name" value="INNER MEMBRANE PROTEIN YBAN"/>
    <property type="match status" value="1"/>
</dbReference>
<accession>A0A3C1KJU8</accession>
<comment type="subcellular location">
    <subcellularLocation>
        <location evidence="1">Cell inner membrane</location>
        <topology evidence="1">Multi-pass membrane protein</topology>
    </subcellularLocation>
</comment>
<sequence length="118" mass="13061">MHSLLWRLIAITALLLAAVGILLPIMPTVPFLLVATWAASRGWPELNDWLLNHPEYGPHISAWQENGAVSRRAKWLATVMLGGSTSILWLSSAPTVLAAGISTVFVVVLTWLWWRPEP</sequence>
<comment type="caution">
    <text evidence="3">The sequence shown here is derived from an EMBL/GenBank/DDBJ whole genome shotgun (WGS) entry which is preliminary data.</text>
</comment>
<dbReference type="STRING" id="1121937.GCA_000423125_00747"/>
<evidence type="ECO:0000313" key="3">
    <source>
        <dbReference type="EMBL" id="HAN26871.1"/>
    </source>
</evidence>
<keyword evidence="1" id="KW-1003">Cell membrane</keyword>
<dbReference type="EMBL" id="DMND01000063">
    <property type="protein sequence ID" value="HAN26871.1"/>
    <property type="molecule type" value="Genomic_DNA"/>
</dbReference>
<keyword evidence="2" id="KW-0812">Transmembrane</keyword>
<evidence type="ECO:0000313" key="4">
    <source>
        <dbReference type="Proteomes" id="UP000259273"/>
    </source>
</evidence>
<protein>
    <recommendedName>
        <fullName evidence="1">Inner membrane protein</fullName>
    </recommendedName>
</protein>
<feature type="transmembrane region" description="Helical" evidence="2">
    <location>
        <begin position="87"/>
        <end position="114"/>
    </location>
</feature>
<dbReference type="GO" id="GO:0005886">
    <property type="term" value="C:plasma membrane"/>
    <property type="evidence" value="ECO:0007669"/>
    <property type="project" value="UniProtKB-SubCell"/>
</dbReference>
<dbReference type="Proteomes" id="UP000259273">
    <property type="component" value="Unassembled WGS sequence"/>
</dbReference>
<name>A0A3C1KJU8_9GAMM</name>
<gene>
    <name evidence="3" type="ORF">DCP75_03960</name>
</gene>
<keyword evidence="1 2" id="KW-0472">Membrane</keyword>
<dbReference type="PIRSF" id="PIRSF016789">
    <property type="entry name" value="DUF454"/>
    <property type="match status" value="1"/>
</dbReference>
<evidence type="ECO:0000256" key="1">
    <source>
        <dbReference type="PIRNR" id="PIRNR016789"/>
    </source>
</evidence>
<dbReference type="InterPro" id="IPR007401">
    <property type="entry name" value="DUF454"/>
</dbReference>
<proteinExistence type="predicted"/>
<organism evidence="3 4">
    <name type="scientific">Haliea salexigens</name>
    <dbReference type="NCBI Taxonomy" id="287487"/>
    <lineage>
        <taxon>Bacteria</taxon>
        <taxon>Pseudomonadati</taxon>
        <taxon>Pseudomonadota</taxon>
        <taxon>Gammaproteobacteria</taxon>
        <taxon>Cellvibrionales</taxon>
        <taxon>Halieaceae</taxon>
        <taxon>Haliea</taxon>
    </lineage>
</organism>
<evidence type="ECO:0000256" key="2">
    <source>
        <dbReference type="SAM" id="Phobius"/>
    </source>
</evidence>
<dbReference type="AlphaFoldDB" id="A0A3C1KJU8"/>
<keyword evidence="1" id="KW-0997">Cell inner membrane</keyword>
<keyword evidence="2" id="KW-1133">Transmembrane helix</keyword>
<reference evidence="3 4" key="1">
    <citation type="journal article" date="2018" name="Nat. Biotechnol.">
        <title>A standardized bacterial taxonomy based on genome phylogeny substantially revises the tree of life.</title>
        <authorList>
            <person name="Parks D.H."/>
            <person name="Chuvochina M."/>
            <person name="Waite D.W."/>
            <person name="Rinke C."/>
            <person name="Skarshewski A."/>
            <person name="Chaumeil P.A."/>
            <person name="Hugenholtz P."/>
        </authorList>
    </citation>
    <scope>NUCLEOTIDE SEQUENCE [LARGE SCALE GENOMIC DNA]</scope>
    <source>
        <strain evidence="3">UBA9158</strain>
    </source>
</reference>